<organism evidence="1 2">
    <name type="scientific">Colletotrichum navitas</name>
    <dbReference type="NCBI Taxonomy" id="681940"/>
    <lineage>
        <taxon>Eukaryota</taxon>
        <taxon>Fungi</taxon>
        <taxon>Dikarya</taxon>
        <taxon>Ascomycota</taxon>
        <taxon>Pezizomycotina</taxon>
        <taxon>Sordariomycetes</taxon>
        <taxon>Hypocreomycetidae</taxon>
        <taxon>Glomerellales</taxon>
        <taxon>Glomerellaceae</taxon>
        <taxon>Colletotrichum</taxon>
        <taxon>Colletotrichum graminicola species complex</taxon>
    </lineage>
</organism>
<dbReference type="AlphaFoldDB" id="A0AAD8Q491"/>
<name>A0AAD8Q491_9PEZI</name>
<dbReference type="GeneID" id="85441640"/>
<comment type="caution">
    <text evidence="1">The sequence shown here is derived from an EMBL/GenBank/DDBJ whole genome shotgun (WGS) entry which is preliminary data.</text>
</comment>
<evidence type="ECO:0000313" key="2">
    <source>
        <dbReference type="Proteomes" id="UP001230504"/>
    </source>
</evidence>
<dbReference type="Proteomes" id="UP001230504">
    <property type="component" value="Unassembled WGS sequence"/>
</dbReference>
<proteinExistence type="predicted"/>
<dbReference type="RefSeq" id="XP_060415896.1">
    <property type="nucleotide sequence ID" value="XM_060557400.1"/>
</dbReference>
<protein>
    <submittedName>
        <fullName evidence="1">Uncharacterized protein</fullName>
    </submittedName>
</protein>
<gene>
    <name evidence="1" type="ORF">LY79DRAFT_548421</name>
</gene>
<accession>A0AAD8Q491</accession>
<sequence length="174" mass="19372">MGTYLVHPPHPPAYGQQFLLHRCLDRSCPASGDGHAAVVVVLLLNHYPSKTLPAIRYRLLSHLLYPTILELSPASIPFPSYHTIRRSLKSARGIVGICPHSHVFPYLGPWVKRRTARMNLISALVRFNQTVAVCRTLPSAFSLALSQNDLLTRHPSPPACFRHPSLIAVHCNFS</sequence>
<evidence type="ECO:0000313" key="1">
    <source>
        <dbReference type="EMBL" id="KAK1594777.1"/>
    </source>
</evidence>
<reference evidence="1" key="1">
    <citation type="submission" date="2021-06" db="EMBL/GenBank/DDBJ databases">
        <title>Comparative genomics, transcriptomics and evolutionary studies reveal genomic signatures of adaptation to plant cell wall in hemibiotrophic fungi.</title>
        <authorList>
            <consortium name="DOE Joint Genome Institute"/>
            <person name="Baroncelli R."/>
            <person name="Diaz J.F."/>
            <person name="Benocci T."/>
            <person name="Peng M."/>
            <person name="Battaglia E."/>
            <person name="Haridas S."/>
            <person name="Andreopoulos W."/>
            <person name="Labutti K."/>
            <person name="Pangilinan J."/>
            <person name="Floch G.L."/>
            <person name="Makela M.R."/>
            <person name="Henrissat B."/>
            <person name="Grigoriev I.V."/>
            <person name="Crouch J.A."/>
            <person name="De Vries R.P."/>
            <person name="Sukno S.A."/>
            <person name="Thon M.R."/>
        </authorList>
    </citation>
    <scope>NUCLEOTIDE SEQUENCE</scope>
    <source>
        <strain evidence="1">CBS 125086</strain>
    </source>
</reference>
<dbReference type="EMBL" id="JAHLJV010000018">
    <property type="protein sequence ID" value="KAK1594777.1"/>
    <property type="molecule type" value="Genomic_DNA"/>
</dbReference>
<keyword evidence="2" id="KW-1185">Reference proteome</keyword>